<feature type="region of interest" description="Disordered" evidence="1">
    <location>
        <begin position="304"/>
        <end position="323"/>
    </location>
</feature>
<feature type="compositionally biased region" description="Low complexity" evidence="1">
    <location>
        <begin position="47"/>
        <end position="58"/>
    </location>
</feature>
<accession>A0A9P3UKG9</accession>
<proteinExistence type="predicted"/>
<reference evidence="2" key="1">
    <citation type="submission" date="2022-07" db="EMBL/GenBank/DDBJ databases">
        <title>The genome of Lyophyllum shimeji provides insight into the initial evolution of ectomycorrhizal fungal genome.</title>
        <authorList>
            <person name="Kobayashi Y."/>
            <person name="Shibata T."/>
            <person name="Hirakawa H."/>
            <person name="Shigenobu S."/>
            <person name="Nishiyama T."/>
            <person name="Yamada A."/>
            <person name="Hasebe M."/>
            <person name="Kawaguchi M."/>
        </authorList>
    </citation>
    <scope>NUCLEOTIDE SEQUENCE</scope>
    <source>
        <strain evidence="2">AT787</strain>
    </source>
</reference>
<organism evidence="2 3">
    <name type="scientific">Lyophyllum shimeji</name>
    <name type="common">Hon-shimeji</name>
    <name type="synonym">Tricholoma shimeji</name>
    <dbReference type="NCBI Taxonomy" id="47721"/>
    <lineage>
        <taxon>Eukaryota</taxon>
        <taxon>Fungi</taxon>
        <taxon>Dikarya</taxon>
        <taxon>Basidiomycota</taxon>
        <taxon>Agaricomycotina</taxon>
        <taxon>Agaricomycetes</taxon>
        <taxon>Agaricomycetidae</taxon>
        <taxon>Agaricales</taxon>
        <taxon>Tricholomatineae</taxon>
        <taxon>Lyophyllaceae</taxon>
        <taxon>Lyophyllum</taxon>
    </lineage>
</organism>
<feature type="compositionally biased region" description="Basic and acidic residues" evidence="1">
    <location>
        <begin position="314"/>
        <end position="323"/>
    </location>
</feature>
<evidence type="ECO:0000256" key="1">
    <source>
        <dbReference type="SAM" id="MobiDB-lite"/>
    </source>
</evidence>
<feature type="region of interest" description="Disordered" evidence="1">
    <location>
        <begin position="177"/>
        <end position="219"/>
    </location>
</feature>
<dbReference type="Proteomes" id="UP001063166">
    <property type="component" value="Unassembled WGS sequence"/>
</dbReference>
<protein>
    <submittedName>
        <fullName evidence="2">Uncharacterized protein</fullName>
    </submittedName>
</protein>
<dbReference type="OrthoDB" id="3237371at2759"/>
<keyword evidence="3" id="KW-1185">Reference proteome</keyword>
<feature type="region of interest" description="Disordered" evidence="1">
    <location>
        <begin position="572"/>
        <end position="620"/>
    </location>
</feature>
<feature type="compositionally biased region" description="Basic and acidic residues" evidence="1">
    <location>
        <begin position="61"/>
        <end position="82"/>
    </location>
</feature>
<dbReference type="AlphaFoldDB" id="A0A9P3UKG9"/>
<name>A0A9P3UKG9_LYOSH</name>
<feature type="compositionally biased region" description="Acidic residues" evidence="1">
    <location>
        <begin position="137"/>
        <end position="147"/>
    </location>
</feature>
<evidence type="ECO:0000313" key="2">
    <source>
        <dbReference type="EMBL" id="GLB38094.1"/>
    </source>
</evidence>
<dbReference type="EMBL" id="BRPK01000004">
    <property type="protein sequence ID" value="GLB38094.1"/>
    <property type="molecule type" value="Genomic_DNA"/>
</dbReference>
<evidence type="ECO:0000313" key="3">
    <source>
        <dbReference type="Proteomes" id="UP001063166"/>
    </source>
</evidence>
<feature type="compositionally biased region" description="Polar residues" evidence="1">
    <location>
        <begin position="1"/>
        <end position="14"/>
    </location>
</feature>
<feature type="compositionally biased region" description="Basic and acidic residues" evidence="1">
    <location>
        <begin position="194"/>
        <end position="210"/>
    </location>
</feature>
<feature type="compositionally biased region" description="Low complexity" evidence="1">
    <location>
        <begin position="29"/>
        <end position="39"/>
    </location>
</feature>
<feature type="region of interest" description="Disordered" evidence="1">
    <location>
        <begin position="1"/>
        <end position="162"/>
    </location>
</feature>
<sequence>MQQRRFTRASNSQAHPGLPDAPKPRRSSAQVKADNAVRAAAKEEAAQQKATKIAKVAQIENEVRQKVKETDLEANRPKDKLSIPRSQRPRAPPVQDNATQAPTDRLGPAGGIPPADPDSETARVDELSDPDGSNVESDVDMDLENDAPDTAIKKAAGKKQKKGLIVRDQINAINFSAVMPEVSPPDEPTPGKRRAVDMKGAEPQTKRQKEAQPLPPSGLLANWREAAPFEPTFEATEVEDIEHQRAGLTRGGSVDEAQDEDASPAFQFGGIPSGDEEDVERKAAHQNIRFRSIAKVEDLHAAPVTPQLQIRQKKPGERYRHKDLPPETAERFSKLVLPMACDSVAALPPWESPTDEELADLWNLVFKDTHPVTVDLRAGSLFLVIKPLIKHGISQWLTKFAKAGVKALEAEYKRRGLATTAEQAELVASLLGDAEDIESKKRPFLWDSVYDDPNAEKSGLFQGRLVAHVFLEHLITVQSLPNQYRVQEPPIGALILAIQAVHRALLYSINGTFTAPARKGDREFSKQNWGDCKVESANGKIRTLKRSTVFLKRIKNLSDVQWADIKQAALNMQRGPPPQKAVTLDEEGSDGEPSADDDDELRDPRYDMPAVGAQALDGAE</sequence>
<gene>
    <name evidence="2" type="ORF">LshimejAT787_0411450</name>
</gene>
<comment type="caution">
    <text evidence="2">The sequence shown here is derived from an EMBL/GenBank/DDBJ whole genome shotgun (WGS) entry which is preliminary data.</text>
</comment>
<feature type="compositionally biased region" description="Acidic residues" evidence="1">
    <location>
        <begin position="584"/>
        <end position="601"/>
    </location>
</feature>